<gene>
    <name evidence="2" type="ORF">HNQ97_003695</name>
</gene>
<reference evidence="2 3" key="1">
    <citation type="submission" date="2020-08" db="EMBL/GenBank/DDBJ databases">
        <title>Genomic Encyclopedia of Type Strains, Phase IV (KMG-IV): sequencing the most valuable type-strain genomes for metagenomic binning, comparative biology and taxonomic classification.</title>
        <authorList>
            <person name="Goeker M."/>
        </authorList>
    </citation>
    <scope>NUCLEOTIDE SEQUENCE [LARGE SCALE GENOMIC DNA]</scope>
    <source>
        <strain evidence="2 3">DSM 17455</strain>
    </source>
</reference>
<protein>
    <recommendedName>
        <fullName evidence="1">DUF7007 domain-containing protein</fullName>
    </recommendedName>
</protein>
<dbReference type="EMBL" id="JACJHZ010000018">
    <property type="protein sequence ID" value="MBA9021686.1"/>
    <property type="molecule type" value="Genomic_DNA"/>
</dbReference>
<keyword evidence="3" id="KW-1185">Reference proteome</keyword>
<name>A0ABR6C9V8_9HYPH</name>
<evidence type="ECO:0000313" key="2">
    <source>
        <dbReference type="EMBL" id="MBA9021686.1"/>
    </source>
</evidence>
<sequence>MSALASPIPNDEAPGFPGVSFGLSADGMNVALVGDHAYAMVPASGGKHYLASGWRIRRPMPEWTRSDFYSHHGELADAAAFRAAVLERAEHARELRALGRREAHFPASTPWGPSQGATFYAEDVVFHSTAGHGGFHLSGARNARVHPTLRLAGGWYEEDAAWAFVAISFPHLFTTFERRCAERTVKDTWPDAWEAIFGTVLQPGESETKDRRAFEREHANDWIVVSAITSDREKGFVEVVATPGGRRGAGTEERRFLVPSQEYEVGRFGFVIDVDRHPVYCGPSSFVGWQRGNAS</sequence>
<dbReference type="InterPro" id="IPR054276">
    <property type="entry name" value="DUF7007"/>
</dbReference>
<dbReference type="RefSeq" id="WP_182574860.1">
    <property type="nucleotide sequence ID" value="NZ_JACJHY010000018.1"/>
</dbReference>
<dbReference type="Pfam" id="PF22653">
    <property type="entry name" value="DUF7007"/>
    <property type="match status" value="1"/>
</dbReference>
<organism evidence="2 3">
    <name type="scientific">Aminobacter ciceronei</name>
    <dbReference type="NCBI Taxonomy" id="150723"/>
    <lineage>
        <taxon>Bacteria</taxon>
        <taxon>Pseudomonadati</taxon>
        <taxon>Pseudomonadota</taxon>
        <taxon>Alphaproteobacteria</taxon>
        <taxon>Hyphomicrobiales</taxon>
        <taxon>Phyllobacteriaceae</taxon>
        <taxon>Aminobacter</taxon>
    </lineage>
</organism>
<dbReference type="Proteomes" id="UP000587524">
    <property type="component" value="Unassembled WGS sequence"/>
</dbReference>
<feature type="domain" description="DUF7007" evidence="1">
    <location>
        <begin position="106"/>
        <end position="219"/>
    </location>
</feature>
<accession>A0ABR6C9V8</accession>
<evidence type="ECO:0000313" key="3">
    <source>
        <dbReference type="Proteomes" id="UP000587524"/>
    </source>
</evidence>
<comment type="caution">
    <text evidence="2">The sequence shown here is derived from an EMBL/GenBank/DDBJ whole genome shotgun (WGS) entry which is preliminary data.</text>
</comment>
<evidence type="ECO:0000259" key="1">
    <source>
        <dbReference type="Pfam" id="PF22653"/>
    </source>
</evidence>
<proteinExistence type="predicted"/>